<sequence>MAELPAGRKATMKAHVGGVLAVRFNKDGAYCLTCGQDRVLKLWNPYKEACIKSYLGHGHEVYDVAVADDNSRLASCGGDKMVFYWDVASGNIIRKFRGHELKVNAVSFAASYDKTVRIYDCRHVRKLRRFLSERNSHGRSRSLDAIQTMSDFTDSVTSLAVREHEICTGCVDGWIRIYDIRHGEMISDCVGEAVTCVRFTYDGNCVLCTCMDNKVRLFDKSNGELLNTYTGHKNDSYKVEACMTRGDSHVVCGSEKGDIFFWDLVSGKEVHKLSGHSNVVCSLAYHPSDTYLLSASVDGTVSLWQ</sequence>
<dbReference type="SMART" id="SM00320">
    <property type="entry name" value="WD40"/>
    <property type="match status" value="7"/>
</dbReference>
<dbReference type="RefSeq" id="XP_005830778.1">
    <property type="nucleotide sequence ID" value="XM_005830721.1"/>
</dbReference>
<dbReference type="CDD" id="cd00200">
    <property type="entry name" value="WD40"/>
    <property type="match status" value="1"/>
</dbReference>
<evidence type="ECO:0000256" key="1">
    <source>
        <dbReference type="ARBA" id="ARBA00004496"/>
    </source>
</evidence>
<dbReference type="PaxDb" id="55529-EKX43798"/>
<evidence type="ECO:0000256" key="4">
    <source>
        <dbReference type="PROSITE-ProRule" id="PRU00221"/>
    </source>
</evidence>
<dbReference type="STRING" id="905079.L1J5J8"/>
<dbReference type="Gene3D" id="2.130.10.10">
    <property type="entry name" value="YVTN repeat-like/Quinoprotein amine dehydrogenase"/>
    <property type="match status" value="2"/>
</dbReference>
<keyword evidence="2" id="KW-0963">Cytoplasm</keyword>
<feature type="repeat" description="WD" evidence="4">
    <location>
        <begin position="12"/>
        <end position="44"/>
    </location>
</feature>
<comment type="similarity">
    <text evidence="3">Belongs to the WD repeat MORG1 family.</text>
</comment>
<dbReference type="InterPro" id="IPR036322">
    <property type="entry name" value="WD40_repeat_dom_sf"/>
</dbReference>
<dbReference type="GeneID" id="17300396"/>
<evidence type="ECO:0000313" key="7">
    <source>
        <dbReference type="Proteomes" id="UP000011087"/>
    </source>
</evidence>
<evidence type="ECO:0000256" key="2">
    <source>
        <dbReference type="ARBA" id="ARBA00022490"/>
    </source>
</evidence>
<dbReference type="InterPro" id="IPR051980">
    <property type="entry name" value="WD_repeat_MORG1"/>
</dbReference>
<dbReference type="PROSITE" id="PS50294">
    <property type="entry name" value="WD_REPEATS_REGION"/>
    <property type="match status" value="3"/>
</dbReference>
<dbReference type="PANTHER" id="PTHR22842:SF3">
    <property type="entry name" value="WD REPEAT DOMAIN-CONTAINING PROTEIN 83"/>
    <property type="match status" value="1"/>
</dbReference>
<dbReference type="PANTHER" id="PTHR22842">
    <property type="entry name" value="WD40 REPEAT PROTEIN"/>
    <property type="match status" value="1"/>
</dbReference>
<evidence type="ECO:0000313" key="6">
    <source>
        <dbReference type="EnsemblProtists" id="EKX43798"/>
    </source>
</evidence>
<name>L1J5J8_GUITC</name>
<organism evidence="5">
    <name type="scientific">Guillardia theta (strain CCMP2712)</name>
    <name type="common">Cryptophyte</name>
    <dbReference type="NCBI Taxonomy" id="905079"/>
    <lineage>
        <taxon>Eukaryota</taxon>
        <taxon>Cryptophyceae</taxon>
        <taxon>Pyrenomonadales</taxon>
        <taxon>Geminigeraceae</taxon>
        <taxon>Guillardia</taxon>
    </lineage>
</organism>
<dbReference type="GO" id="GO:0005737">
    <property type="term" value="C:cytoplasm"/>
    <property type="evidence" value="ECO:0007669"/>
    <property type="project" value="UniProtKB-SubCell"/>
</dbReference>
<gene>
    <name evidence="5" type="ORF">GUITHDRAFT_140239</name>
</gene>
<dbReference type="KEGG" id="gtt:GUITHDRAFT_140239"/>
<reference evidence="6" key="3">
    <citation type="submission" date="2015-06" db="UniProtKB">
        <authorList>
            <consortium name="EnsemblProtists"/>
        </authorList>
    </citation>
    <scope>IDENTIFICATION</scope>
</reference>
<dbReference type="Proteomes" id="UP000011087">
    <property type="component" value="Unassembled WGS sequence"/>
</dbReference>
<dbReference type="InterPro" id="IPR001680">
    <property type="entry name" value="WD40_rpt"/>
</dbReference>
<dbReference type="GO" id="GO:0000398">
    <property type="term" value="P:mRNA splicing, via spliceosome"/>
    <property type="evidence" value="ECO:0007669"/>
    <property type="project" value="TreeGrafter"/>
</dbReference>
<keyword evidence="7" id="KW-1185">Reference proteome</keyword>
<accession>L1J5J8</accession>
<evidence type="ECO:0000256" key="3">
    <source>
        <dbReference type="ARBA" id="ARBA00038145"/>
    </source>
</evidence>
<protein>
    <submittedName>
        <fullName evidence="5 6">Uncharacterized protein</fullName>
    </submittedName>
</protein>
<feature type="repeat" description="WD" evidence="4">
    <location>
        <begin position="54"/>
        <end position="95"/>
    </location>
</feature>
<dbReference type="AlphaFoldDB" id="L1J5J8"/>
<dbReference type="EnsemblProtists" id="EKX43798">
    <property type="protein sequence ID" value="EKX43798"/>
    <property type="gene ID" value="GUITHDRAFT_140239"/>
</dbReference>
<keyword evidence="4" id="KW-0853">WD repeat</keyword>
<dbReference type="SUPFAM" id="SSF50978">
    <property type="entry name" value="WD40 repeat-like"/>
    <property type="match status" value="1"/>
</dbReference>
<dbReference type="GO" id="GO:0071013">
    <property type="term" value="C:catalytic step 2 spliceosome"/>
    <property type="evidence" value="ECO:0007669"/>
    <property type="project" value="TreeGrafter"/>
</dbReference>
<proteinExistence type="inferred from homology"/>
<dbReference type="HOGENOM" id="CLU_000288_57_1_1"/>
<comment type="subcellular location">
    <subcellularLocation>
        <location evidence="1">Cytoplasm</location>
    </subcellularLocation>
</comment>
<reference evidence="5 7" key="1">
    <citation type="journal article" date="2012" name="Nature">
        <title>Algal genomes reveal evolutionary mosaicism and the fate of nucleomorphs.</title>
        <authorList>
            <consortium name="DOE Joint Genome Institute"/>
            <person name="Curtis B.A."/>
            <person name="Tanifuji G."/>
            <person name="Burki F."/>
            <person name="Gruber A."/>
            <person name="Irimia M."/>
            <person name="Maruyama S."/>
            <person name="Arias M.C."/>
            <person name="Ball S.G."/>
            <person name="Gile G.H."/>
            <person name="Hirakawa Y."/>
            <person name="Hopkins J.F."/>
            <person name="Kuo A."/>
            <person name="Rensing S.A."/>
            <person name="Schmutz J."/>
            <person name="Symeonidi A."/>
            <person name="Elias M."/>
            <person name="Eveleigh R.J."/>
            <person name="Herman E.K."/>
            <person name="Klute M.J."/>
            <person name="Nakayama T."/>
            <person name="Obornik M."/>
            <person name="Reyes-Prieto A."/>
            <person name="Armbrust E.V."/>
            <person name="Aves S.J."/>
            <person name="Beiko R.G."/>
            <person name="Coutinho P."/>
            <person name="Dacks J.B."/>
            <person name="Durnford D.G."/>
            <person name="Fast N.M."/>
            <person name="Green B.R."/>
            <person name="Grisdale C.J."/>
            <person name="Hempel F."/>
            <person name="Henrissat B."/>
            <person name="Hoppner M.P."/>
            <person name="Ishida K."/>
            <person name="Kim E."/>
            <person name="Koreny L."/>
            <person name="Kroth P.G."/>
            <person name="Liu Y."/>
            <person name="Malik S.B."/>
            <person name="Maier U.G."/>
            <person name="McRose D."/>
            <person name="Mock T."/>
            <person name="Neilson J.A."/>
            <person name="Onodera N.T."/>
            <person name="Poole A.M."/>
            <person name="Pritham E.J."/>
            <person name="Richards T.A."/>
            <person name="Rocap G."/>
            <person name="Roy S.W."/>
            <person name="Sarai C."/>
            <person name="Schaack S."/>
            <person name="Shirato S."/>
            <person name="Slamovits C.H."/>
            <person name="Spencer D.F."/>
            <person name="Suzuki S."/>
            <person name="Worden A.Z."/>
            <person name="Zauner S."/>
            <person name="Barry K."/>
            <person name="Bell C."/>
            <person name="Bharti A.K."/>
            <person name="Crow J.A."/>
            <person name="Grimwood J."/>
            <person name="Kramer R."/>
            <person name="Lindquist E."/>
            <person name="Lucas S."/>
            <person name="Salamov A."/>
            <person name="McFadden G.I."/>
            <person name="Lane C.E."/>
            <person name="Keeling P.J."/>
            <person name="Gray M.W."/>
            <person name="Grigoriev I.V."/>
            <person name="Archibald J.M."/>
        </authorList>
    </citation>
    <scope>NUCLEOTIDE SEQUENCE</scope>
    <source>
        <strain evidence="5 7">CCMP2712</strain>
    </source>
</reference>
<dbReference type="Pfam" id="PF00400">
    <property type="entry name" value="WD40"/>
    <property type="match status" value="6"/>
</dbReference>
<evidence type="ECO:0000313" key="5">
    <source>
        <dbReference type="EMBL" id="EKX43798.1"/>
    </source>
</evidence>
<dbReference type="PROSITE" id="PS50082">
    <property type="entry name" value="WD_REPEATS_2"/>
    <property type="match status" value="3"/>
</dbReference>
<reference evidence="7" key="2">
    <citation type="submission" date="2012-11" db="EMBL/GenBank/DDBJ databases">
        <authorList>
            <person name="Kuo A."/>
            <person name="Curtis B.A."/>
            <person name="Tanifuji G."/>
            <person name="Burki F."/>
            <person name="Gruber A."/>
            <person name="Irimia M."/>
            <person name="Maruyama S."/>
            <person name="Arias M.C."/>
            <person name="Ball S.G."/>
            <person name="Gile G.H."/>
            <person name="Hirakawa Y."/>
            <person name="Hopkins J.F."/>
            <person name="Rensing S.A."/>
            <person name="Schmutz J."/>
            <person name="Symeonidi A."/>
            <person name="Elias M."/>
            <person name="Eveleigh R.J."/>
            <person name="Herman E.K."/>
            <person name="Klute M.J."/>
            <person name="Nakayama T."/>
            <person name="Obornik M."/>
            <person name="Reyes-Prieto A."/>
            <person name="Armbrust E.V."/>
            <person name="Aves S.J."/>
            <person name="Beiko R.G."/>
            <person name="Coutinho P."/>
            <person name="Dacks J.B."/>
            <person name="Durnford D.G."/>
            <person name="Fast N.M."/>
            <person name="Green B.R."/>
            <person name="Grisdale C."/>
            <person name="Hempe F."/>
            <person name="Henrissat B."/>
            <person name="Hoppner M.P."/>
            <person name="Ishida K.-I."/>
            <person name="Kim E."/>
            <person name="Koreny L."/>
            <person name="Kroth P.G."/>
            <person name="Liu Y."/>
            <person name="Malik S.-B."/>
            <person name="Maier U.G."/>
            <person name="McRose D."/>
            <person name="Mock T."/>
            <person name="Neilson J.A."/>
            <person name="Onodera N.T."/>
            <person name="Poole A.M."/>
            <person name="Pritham E.J."/>
            <person name="Richards T.A."/>
            <person name="Rocap G."/>
            <person name="Roy S.W."/>
            <person name="Sarai C."/>
            <person name="Schaack S."/>
            <person name="Shirato S."/>
            <person name="Slamovits C.H."/>
            <person name="Spencer D.F."/>
            <person name="Suzuki S."/>
            <person name="Worden A.Z."/>
            <person name="Zauner S."/>
            <person name="Barry K."/>
            <person name="Bell C."/>
            <person name="Bharti A.K."/>
            <person name="Crow J.A."/>
            <person name="Grimwood J."/>
            <person name="Kramer R."/>
            <person name="Lindquist E."/>
            <person name="Lucas S."/>
            <person name="Salamov A."/>
            <person name="McFadden G.I."/>
            <person name="Lane C.E."/>
            <person name="Keeling P.J."/>
            <person name="Gray M.W."/>
            <person name="Grigoriev I.V."/>
            <person name="Archibald J.M."/>
        </authorList>
    </citation>
    <scope>NUCLEOTIDE SEQUENCE</scope>
    <source>
        <strain evidence="7">CCMP2712</strain>
    </source>
</reference>
<dbReference type="OrthoDB" id="71437at2759"/>
<dbReference type="EMBL" id="JH993008">
    <property type="protein sequence ID" value="EKX43798.1"/>
    <property type="molecule type" value="Genomic_DNA"/>
</dbReference>
<feature type="repeat" description="WD" evidence="4">
    <location>
        <begin position="273"/>
        <end position="305"/>
    </location>
</feature>
<dbReference type="InterPro" id="IPR015943">
    <property type="entry name" value="WD40/YVTN_repeat-like_dom_sf"/>
</dbReference>
<dbReference type="OMA" id="MCWDIRT"/>
<dbReference type="eggNOG" id="KOG0316">
    <property type="taxonomic scope" value="Eukaryota"/>
</dbReference>